<evidence type="ECO:0000256" key="4">
    <source>
        <dbReference type="ARBA" id="ARBA00022475"/>
    </source>
</evidence>
<feature type="transmembrane region" description="Helical" evidence="13">
    <location>
        <begin position="48"/>
        <end position="66"/>
    </location>
</feature>
<dbReference type="RefSeq" id="WP_183556011.1">
    <property type="nucleotide sequence ID" value="NZ_JACHBX010000004.1"/>
</dbReference>
<dbReference type="InterPro" id="IPR016174">
    <property type="entry name" value="Di-haem_cyt_TM"/>
</dbReference>
<evidence type="ECO:0000256" key="8">
    <source>
        <dbReference type="ARBA" id="ARBA00022982"/>
    </source>
</evidence>
<comment type="cofactor">
    <cofactor evidence="1">
        <name>heme b</name>
        <dbReference type="ChEBI" id="CHEBI:60344"/>
    </cofactor>
</comment>
<evidence type="ECO:0000256" key="1">
    <source>
        <dbReference type="ARBA" id="ARBA00001970"/>
    </source>
</evidence>
<reference evidence="15 16" key="1">
    <citation type="submission" date="2020-08" db="EMBL/GenBank/DDBJ databases">
        <title>The Agave Microbiome: Exploring the role of microbial communities in plant adaptations to desert environments.</title>
        <authorList>
            <person name="Partida-Martinez L.P."/>
        </authorList>
    </citation>
    <scope>NUCLEOTIDE SEQUENCE [LARGE SCALE GENOMIC DNA]</scope>
    <source>
        <strain evidence="15 16">AT3.2</strain>
    </source>
</reference>
<keyword evidence="10" id="KW-0408">Iron</keyword>
<evidence type="ECO:0000256" key="3">
    <source>
        <dbReference type="ARBA" id="ARBA00022448"/>
    </source>
</evidence>
<gene>
    <name evidence="15" type="ORF">HD842_003496</name>
</gene>
<dbReference type="PANTHER" id="PTHR30529">
    <property type="entry name" value="CYTOCHROME B561"/>
    <property type="match status" value="1"/>
</dbReference>
<comment type="subcellular location">
    <subcellularLocation>
        <location evidence="2">Cell membrane</location>
        <topology evidence="2">Multi-pass membrane protein</topology>
    </subcellularLocation>
</comment>
<evidence type="ECO:0000256" key="6">
    <source>
        <dbReference type="ARBA" id="ARBA00022692"/>
    </source>
</evidence>
<evidence type="ECO:0000313" key="16">
    <source>
        <dbReference type="Proteomes" id="UP000540787"/>
    </source>
</evidence>
<feature type="transmembrane region" description="Helical" evidence="13">
    <location>
        <begin position="87"/>
        <end position="111"/>
    </location>
</feature>
<proteinExistence type="inferred from homology"/>
<keyword evidence="8" id="KW-0249">Electron transport</keyword>
<sequence>MRRYSIPAIVLHWLMAIAIIGTFTLGLVMTDIQGISMAKLRYTSWHKWAGVTILALAALRLLWRLFNKPPAYPAGLPRWQHGAAHGLHLALYVLMFAVPLSGYFFSLAAGYPVVYFSKFPLPVLIGPDPVLRETLRGLHYWLNMLLAGLVALHVLAALKHLLIDRDGIMQRMLPIPTPKEKS</sequence>
<dbReference type="GO" id="GO:0046872">
    <property type="term" value="F:metal ion binding"/>
    <property type="evidence" value="ECO:0007669"/>
    <property type="project" value="UniProtKB-KW"/>
</dbReference>
<dbReference type="SUPFAM" id="SSF81342">
    <property type="entry name" value="Transmembrane di-heme cytochromes"/>
    <property type="match status" value="1"/>
</dbReference>
<evidence type="ECO:0000256" key="2">
    <source>
        <dbReference type="ARBA" id="ARBA00004651"/>
    </source>
</evidence>
<evidence type="ECO:0000256" key="11">
    <source>
        <dbReference type="ARBA" id="ARBA00023136"/>
    </source>
</evidence>
<dbReference type="InterPro" id="IPR011577">
    <property type="entry name" value="Cyt_b561_bac/Ni-Hgenase"/>
</dbReference>
<evidence type="ECO:0000256" key="10">
    <source>
        <dbReference type="ARBA" id="ARBA00023004"/>
    </source>
</evidence>
<comment type="caution">
    <text evidence="15">The sequence shown here is derived from an EMBL/GenBank/DDBJ whole genome shotgun (WGS) entry which is preliminary data.</text>
</comment>
<evidence type="ECO:0000313" key="15">
    <source>
        <dbReference type="EMBL" id="MBB6135329.1"/>
    </source>
</evidence>
<dbReference type="Proteomes" id="UP000540787">
    <property type="component" value="Unassembled WGS sequence"/>
</dbReference>
<dbReference type="AlphaFoldDB" id="A0A7X0CFU0"/>
<keyword evidence="6 13" id="KW-0812">Transmembrane</keyword>
<organism evidence="15 16">
    <name type="scientific">Massilia aurea</name>
    <dbReference type="NCBI Taxonomy" id="373040"/>
    <lineage>
        <taxon>Bacteria</taxon>
        <taxon>Pseudomonadati</taxon>
        <taxon>Pseudomonadota</taxon>
        <taxon>Betaproteobacteria</taxon>
        <taxon>Burkholderiales</taxon>
        <taxon>Oxalobacteraceae</taxon>
        <taxon>Telluria group</taxon>
        <taxon>Massilia</taxon>
    </lineage>
</organism>
<keyword evidence="3" id="KW-0813">Transport</keyword>
<dbReference type="Gene3D" id="1.20.950.20">
    <property type="entry name" value="Transmembrane di-heme cytochromes, Chain C"/>
    <property type="match status" value="1"/>
</dbReference>
<evidence type="ECO:0000256" key="12">
    <source>
        <dbReference type="ARBA" id="ARBA00037975"/>
    </source>
</evidence>
<comment type="similarity">
    <text evidence="12">Belongs to the cytochrome b561 family.</text>
</comment>
<evidence type="ECO:0000256" key="9">
    <source>
        <dbReference type="ARBA" id="ARBA00022989"/>
    </source>
</evidence>
<evidence type="ECO:0000256" key="5">
    <source>
        <dbReference type="ARBA" id="ARBA00022617"/>
    </source>
</evidence>
<evidence type="ECO:0000259" key="14">
    <source>
        <dbReference type="Pfam" id="PF01292"/>
    </source>
</evidence>
<dbReference type="EMBL" id="JACHBX010000004">
    <property type="protein sequence ID" value="MBB6135329.1"/>
    <property type="molecule type" value="Genomic_DNA"/>
</dbReference>
<accession>A0A7X0CFU0</accession>
<dbReference type="GO" id="GO:0020037">
    <property type="term" value="F:heme binding"/>
    <property type="evidence" value="ECO:0007669"/>
    <property type="project" value="TreeGrafter"/>
</dbReference>
<name>A0A7X0CFU0_9BURK</name>
<dbReference type="GO" id="GO:0022904">
    <property type="term" value="P:respiratory electron transport chain"/>
    <property type="evidence" value="ECO:0007669"/>
    <property type="project" value="InterPro"/>
</dbReference>
<protein>
    <submittedName>
        <fullName evidence="15">Cytochrome b561</fullName>
    </submittedName>
</protein>
<dbReference type="GO" id="GO:0009055">
    <property type="term" value="F:electron transfer activity"/>
    <property type="evidence" value="ECO:0007669"/>
    <property type="project" value="InterPro"/>
</dbReference>
<keyword evidence="16" id="KW-1185">Reference proteome</keyword>
<evidence type="ECO:0000256" key="13">
    <source>
        <dbReference type="SAM" id="Phobius"/>
    </source>
</evidence>
<dbReference type="PANTHER" id="PTHR30529:SF1">
    <property type="entry name" value="CYTOCHROME B561 HOMOLOG 2"/>
    <property type="match status" value="1"/>
</dbReference>
<keyword evidence="4" id="KW-1003">Cell membrane</keyword>
<feature type="transmembrane region" description="Helical" evidence="13">
    <location>
        <begin position="140"/>
        <end position="162"/>
    </location>
</feature>
<keyword evidence="9 13" id="KW-1133">Transmembrane helix</keyword>
<dbReference type="GO" id="GO:0005886">
    <property type="term" value="C:plasma membrane"/>
    <property type="evidence" value="ECO:0007669"/>
    <property type="project" value="UniProtKB-SubCell"/>
</dbReference>
<dbReference type="Pfam" id="PF01292">
    <property type="entry name" value="Ni_hydr_CYTB"/>
    <property type="match status" value="1"/>
</dbReference>
<keyword evidence="11 13" id="KW-0472">Membrane</keyword>
<keyword evidence="7" id="KW-0479">Metal-binding</keyword>
<feature type="domain" description="Cytochrome b561 bacterial/Ni-hydrogenase" evidence="14">
    <location>
        <begin position="3"/>
        <end position="174"/>
    </location>
</feature>
<feature type="transmembrane region" description="Helical" evidence="13">
    <location>
        <begin position="9"/>
        <end position="28"/>
    </location>
</feature>
<keyword evidence="5" id="KW-0349">Heme</keyword>
<dbReference type="InterPro" id="IPR052168">
    <property type="entry name" value="Cytochrome_b561_oxidase"/>
</dbReference>
<evidence type="ECO:0000256" key="7">
    <source>
        <dbReference type="ARBA" id="ARBA00022723"/>
    </source>
</evidence>